<accession>A0ACB6QX19</accession>
<dbReference type="EMBL" id="MU003507">
    <property type="protein sequence ID" value="KAF2470832.1"/>
    <property type="molecule type" value="Genomic_DNA"/>
</dbReference>
<reference evidence="1" key="1">
    <citation type="journal article" date="2020" name="Stud. Mycol.">
        <title>101 Dothideomycetes genomes: a test case for predicting lifestyles and emergence of pathogens.</title>
        <authorList>
            <person name="Haridas S."/>
            <person name="Albert R."/>
            <person name="Binder M."/>
            <person name="Bloem J."/>
            <person name="Labutti K."/>
            <person name="Salamov A."/>
            <person name="Andreopoulos B."/>
            <person name="Baker S."/>
            <person name="Barry K."/>
            <person name="Bills G."/>
            <person name="Bluhm B."/>
            <person name="Cannon C."/>
            <person name="Castanera R."/>
            <person name="Culley D."/>
            <person name="Daum C."/>
            <person name="Ezra D."/>
            <person name="Gonzalez J."/>
            <person name="Henrissat B."/>
            <person name="Kuo A."/>
            <person name="Liang C."/>
            <person name="Lipzen A."/>
            <person name="Lutzoni F."/>
            <person name="Magnuson J."/>
            <person name="Mondo S."/>
            <person name="Nolan M."/>
            <person name="Ohm R."/>
            <person name="Pangilinan J."/>
            <person name="Park H.-J."/>
            <person name="Ramirez L."/>
            <person name="Alfaro M."/>
            <person name="Sun H."/>
            <person name="Tritt A."/>
            <person name="Yoshinaga Y."/>
            <person name="Zwiers L.-H."/>
            <person name="Turgeon B."/>
            <person name="Goodwin S."/>
            <person name="Spatafora J."/>
            <person name="Crous P."/>
            <person name="Grigoriev I."/>
        </authorList>
    </citation>
    <scope>NUCLEOTIDE SEQUENCE</scope>
    <source>
        <strain evidence="1">ATCC 200398</strain>
    </source>
</reference>
<organism evidence="1 2">
    <name type="scientific">Lindgomyces ingoldianus</name>
    <dbReference type="NCBI Taxonomy" id="673940"/>
    <lineage>
        <taxon>Eukaryota</taxon>
        <taxon>Fungi</taxon>
        <taxon>Dikarya</taxon>
        <taxon>Ascomycota</taxon>
        <taxon>Pezizomycotina</taxon>
        <taxon>Dothideomycetes</taxon>
        <taxon>Pleosporomycetidae</taxon>
        <taxon>Pleosporales</taxon>
        <taxon>Lindgomycetaceae</taxon>
        <taxon>Lindgomyces</taxon>
    </lineage>
</organism>
<evidence type="ECO:0000313" key="1">
    <source>
        <dbReference type="EMBL" id="KAF2470832.1"/>
    </source>
</evidence>
<dbReference type="Proteomes" id="UP000799755">
    <property type="component" value="Unassembled WGS sequence"/>
</dbReference>
<protein>
    <submittedName>
        <fullName evidence="1">Uncharacterized protein</fullName>
    </submittedName>
</protein>
<comment type="caution">
    <text evidence="1">The sequence shown here is derived from an EMBL/GenBank/DDBJ whole genome shotgun (WGS) entry which is preliminary data.</text>
</comment>
<keyword evidence="2" id="KW-1185">Reference proteome</keyword>
<name>A0ACB6QX19_9PLEO</name>
<gene>
    <name evidence="1" type="ORF">BDR25DRAFT_355324</name>
</gene>
<proteinExistence type="predicted"/>
<sequence length="114" mass="12712">MHGLCVLGSLLTSELAEIRIAVIATLGRPRLQLLQGQERHKKALLINPRGLYILHHIYLHFCPLGPFDPAPIPPSKGKPRFGHHLPSFYRVIPMTVHPRQAPLQPSQSNIGPRA</sequence>
<evidence type="ECO:0000313" key="2">
    <source>
        <dbReference type="Proteomes" id="UP000799755"/>
    </source>
</evidence>